<dbReference type="InterPro" id="IPR008300">
    <property type="entry name" value="PTAC"/>
</dbReference>
<accession>A0A2N1PJV9</accession>
<name>A0A2N1PJV9_9BACT</name>
<evidence type="ECO:0000256" key="2">
    <source>
        <dbReference type="ARBA" id="ARBA00007342"/>
    </source>
</evidence>
<evidence type="ECO:0000256" key="7">
    <source>
        <dbReference type="ARBA" id="ARBA00022833"/>
    </source>
</evidence>
<comment type="function">
    <text evidence="9">Involved in 1,2-propanediol (1,2-PD) degradation by catalyzing the conversion of propanoyl-CoA to propanoyl-phosphate.</text>
</comment>
<dbReference type="NCBIfam" id="NF011652">
    <property type="entry name" value="PRK15070.1"/>
    <property type="match status" value="1"/>
</dbReference>
<evidence type="ECO:0000313" key="10">
    <source>
        <dbReference type="EMBL" id="PKK88625.1"/>
    </source>
</evidence>
<comment type="cofactor">
    <cofactor evidence="1">
        <name>Zn(2+)</name>
        <dbReference type="ChEBI" id="CHEBI:29105"/>
    </cofactor>
</comment>
<dbReference type="AlphaFoldDB" id="A0A2N1PJV9"/>
<evidence type="ECO:0000256" key="9">
    <source>
        <dbReference type="PIRNR" id="PIRNR010130"/>
    </source>
</evidence>
<evidence type="ECO:0000256" key="1">
    <source>
        <dbReference type="ARBA" id="ARBA00001947"/>
    </source>
</evidence>
<dbReference type="GO" id="GO:0016747">
    <property type="term" value="F:acyltransferase activity, transferring groups other than amino-acyl groups"/>
    <property type="evidence" value="ECO:0007669"/>
    <property type="project" value="InterPro"/>
</dbReference>
<keyword evidence="6" id="KW-0479">Metal-binding</keyword>
<dbReference type="PANTHER" id="PTHR39453:SF1">
    <property type="entry name" value="PHOSPHATE PROPANOYLTRANSFERASE"/>
    <property type="match status" value="1"/>
</dbReference>
<comment type="pathway">
    <text evidence="9">Polyol metabolism; 1,2-propanediol degradation.</text>
</comment>
<evidence type="ECO:0000256" key="5">
    <source>
        <dbReference type="ARBA" id="ARBA00022679"/>
    </source>
</evidence>
<comment type="similarity">
    <text evidence="2 9">Belongs to the PduL family.</text>
</comment>
<organism evidence="10 11">
    <name type="scientific">Candidatus Wallbacteria bacterium HGW-Wallbacteria-1</name>
    <dbReference type="NCBI Taxonomy" id="2013854"/>
    <lineage>
        <taxon>Bacteria</taxon>
        <taxon>Candidatus Walliibacteriota</taxon>
    </lineage>
</organism>
<dbReference type="EC" id="2.3.1.222" evidence="3 9"/>
<dbReference type="Pfam" id="PF06130">
    <property type="entry name" value="PTAC"/>
    <property type="match status" value="1"/>
</dbReference>
<dbReference type="EMBL" id="PGXC01000039">
    <property type="protein sequence ID" value="PKK88625.1"/>
    <property type="molecule type" value="Genomic_DNA"/>
</dbReference>
<keyword evidence="7" id="KW-0862">Zinc</keyword>
<proteinExistence type="inferred from homology"/>
<dbReference type="GO" id="GO:0051144">
    <property type="term" value="P:1,2-propanediol catabolic process"/>
    <property type="evidence" value="ECO:0007669"/>
    <property type="project" value="UniProtKB-UniPathway"/>
</dbReference>
<gene>
    <name evidence="10" type="ORF">CVV64_17955</name>
</gene>
<comment type="catalytic activity">
    <reaction evidence="9">
        <text>propanoyl-CoA + phosphate = propanoyl phosphate + CoA</text>
        <dbReference type="Rhea" id="RHEA:28046"/>
        <dbReference type="ChEBI" id="CHEBI:43474"/>
        <dbReference type="ChEBI" id="CHEBI:57287"/>
        <dbReference type="ChEBI" id="CHEBI:57392"/>
        <dbReference type="ChEBI" id="CHEBI:58933"/>
        <dbReference type="EC" id="2.3.1.222"/>
    </reaction>
</comment>
<dbReference type="GO" id="GO:0046872">
    <property type="term" value="F:metal ion binding"/>
    <property type="evidence" value="ECO:0007669"/>
    <property type="project" value="UniProtKB-KW"/>
</dbReference>
<evidence type="ECO:0000313" key="11">
    <source>
        <dbReference type="Proteomes" id="UP000233256"/>
    </source>
</evidence>
<protein>
    <recommendedName>
        <fullName evidence="4 9">Phosphate propanoyltransferase</fullName>
        <ecNumber evidence="3 9">2.3.1.222</ecNumber>
    </recommendedName>
</protein>
<sequence length="224" mass="23905">MDADQVKKIVRSILEPTLSGGSGREIGRVPIAISNRHIHLSASDVEILFGPGYQLRVLKELSQPGQYAYHETVTLVGPKGVIEAVRVLGPPRTATQVEISCTDTFRLGVRAPVRDSGTLQGTPGLTVVGPAGCRTIETGVIIARRHIHLHTRDALEMGLADKQVVNVLAGAVRPTLFCDVLVRVADTFAREMHLDVDEGNAAALKNGDAGLVIGDIGLPKINNM</sequence>
<dbReference type="Proteomes" id="UP000233256">
    <property type="component" value="Unassembled WGS sequence"/>
</dbReference>
<comment type="caution">
    <text evidence="10">The sequence shown here is derived from an EMBL/GenBank/DDBJ whole genome shotgun (WGS) entry which is preliminary data.</text>
</comment>
<dbReference type="UniPathway" id="UPA00621"/>
<evidence type="ECO:0000256" key="6">
    <source>
        <dbReference type="ARBA" id="ARBA00022723"/>
    </source>
</evidence>
<reference evidence="10 11" key="1">
    <citation type="journal article" date="2017" name="ISME J.">
        <title>Potential for microbial H2 and metal transformations associated with novel bacteria and archaea in deep terrestrial subsurface sediments.</title>
        <authorList>
            <person name="Hernsdorf A.W."/>
            <person name="Amano Y."/>
            <person name="Miyakawa K."/>
            <person name="Ise K."/>
            <person name="Suzuki Y."/>
            <person name="Anantharaman K."/>
            <person name="Probst A."/>
            <person name="Burstein D."/>
            <person name="Thomas B.C."/>
            <person name="Banfield J.F."/>
        </authorList>
    </citation>
    <scope>NUCLEOTIDE SEQUENCE [LARGE SCALE GENOMIC DNA]</scope>
    <source>
        <strain evidence="10">HGW-Wallbacteria-1</strain>
    </source>
</reference>
<evidence type="ECO:0000256" key="4">
    <source>
        <dbReference type="ARBA" id="ARBA00020837"/>
    </source>
</evidence>
<dbReference type="PIRSF" id="PIRSF010130">
    <property type="entry name" value="PduL"/>
    <property type="match status" value="1"/>
</dbReference>
<dbReference type="PANTHER" id="PTHR39453">
    <property type="entry name" value="PHOSPHATE PROPANOYLTRANSFERASE"/>
    <property type="match status" value="1"/>
</dbReference>
<keyword evidence="8 9" id="KW-0012">Acyltransferase</keyword>
<keyword evidence="5 9" id="KW-0808">Transferase</keyword>
<evidence type="ECO:0000256" key="3">
    <source>
        <dbReference type="ARBA" id="ARBA00012206"/>
    </source>
</evidence>
<evidence type="ECO:0000256" key="8">
    <source>
        <dbReference type="ARBA" id="ARBA00023315"/>
    </source>
</evidence>